<feature type="non-terminal residue" evidence="2">
    <location>
        <position position="1"/>
    </location>
</feature>
<feature type="compositionally biased region" description="Acidic residues" evidence="1">
    <location>
        <begin position="50"/>
        <end position="63"/>
    </location>
</feature>
<organism evidence="2 3">
    <name type="scientific">Pristionchus fissidentatus</name>
    <dbReference type="NCBI Taxonomy" id="1538716"/>
    <lineage>
        <taxon>Eukaryota</taxon>
        <taxon>Metazoa</taxon>
        <taxon>Ecdysozoa</taxon>
        <taxon>Nematoda</taxon>
        <taxon>Chromadorea</taxon>
        <taxon>Rhabditida</taxon>
        <taxon>Rhabditina</taxon>
        <taxon>Diplogasteromorpha</taxon>
        <taxon>Diplogasteroidea</taxon>
        <taxon>Neodiplogasteridae</taxon>
        <taxon>Pristionchus</taxon>
    </lineage>
</organism>
<keyword evidence="3" id="KW-1185">Reference proteome</keyword>
<dbReference type="AlphaFoldDB" id="A0AAV5W5A9"/>
<sequence length="163" mass="18921">NCEKAKGAVCWHNAWQKRDARCGEEIGKEDDKRFSFEHLGGRCYCCPPPDSEEEEEKSEESEEKSEPEKKKRKSNWADCVLNCDLCEAAERASACWIDWRKRDERADCVLNCDLCEAAERASACWIDWRKRDERCGSEIGRVDDRRFSFPTPFGGERCYCCPT</sequence>
<protein>
    <submittedName>
        <fullName evidence="2">Uncharacterized protein</fullName>
    </submittedName>
</protein>
<dbReference type="EMBL" id="BTSY01000005">
    <property type="protein sequence ID" value="GMT26930.1"/>
    <property type="molecule type" value="Genomic_DNA"/>
</dbReference>
<evidence type="ECO:0000256" key="1">
    <source>
        <dbReference type="SAM" id="MobiDB-lite"/>
    </source>
</evidence>
<evidence type="ECO:0000313" key="3">
    <source>
        <dbReference type="Proteomes" id="UP001432322"/>
    </source>
</evidence>
<proteinExistence type="predicted"/>
<feature type="region of interest" description="Disordered" evidence="1">
    <location>
        <begin position="46"/>
        <end position="74"/>
    </location>
</feature>
<reference evidence="2" key="1">
    <citation type="submission" date="2023-10" db="EMBL/GenBank/DDBJ databases">
        <title>Genome assembly of Pristionchus species.</title>
        <authorList>
            <person name="Yoshida K."/>
            <person name="Sommer R.J."/>
        </authorList>
    </citation>
    <scope>NUCLEOTIDE SEQUENCE</scope>
    <source>
        <strain evidence="2">RS5133</strain>
    </source>
</reference>
<evidence type="ECO:0000313" key="2">
    <source>
        <dbReference type="EMBL" id="GMT26930.1"/>
    </source>
</evidence>
<gene>
    <name evidence="2" type="ORF">PFISCL1PPCAC_18227</name>
</gene>
<accession>A0AAV5W5A9</accession>
<dbReference type="Proteomes" id="UP001432322">
    <property type="component" value="Unassembled WGS sequence"/>
</dbReference>
<name>A0AAV5W5A9_9BILA</name>
<comment type="caution">
    <text evidence="2">The sequence shown here is derived from an EMBL/GenBank/DDBJ whole genome shotgun (WGS) entry which is preliminary data.</text>
</comment>